<reference evidence="2" key="2">
    <citation type="submission" date="2020-11" db="EMBL/GenBank/DDBJ databases">
        <authorList>
            <person name="Cecchin M."/>
            <person name="Marcolungo L."/>
            <person name="Rossato M."/>
            <person name="Girolomoni L."/>
            <person name="Cosentino E."/>
            <person name="Cuine S."/>
            <person name="Li-Beisson Y."/>
            <person name="Delledonne M."/>
            <person name="Ballottari M."/>
        </authorList>
    </citation>
    <scope>NUCLEOTIDE SEQUENCE</scope>
    <source>
        <strain evidence="2">211/11P</strain>
        <tissue evidence="2">Whole cell</tissue>
    </source>
</reference>
<feature type="region of interest" description="Disordered" evidence="1">
    <location>
        <begin position="1"/>
        <end position="43"/>
    </location>
</feature>
<dbReference type="Proteomes" id="UP001055712">
    <property type="component" value="Unassembled WGS sequence"/>
</dbReference>
<feature type="compositionally biased region" description="Low complexity" evidence="1">
    <location>
        <begin position="12"/>
        <end position="34"/>
    </location>
</feature>
<reference evidence="2" key="1">
    <citation type="journal article" date="2019" name="Plant J.">
        <title>Chlorella vulgaris genome assembly and annotation reveals the molecular basis for metabolic acclimation to high light conditions.</title>
        <authorList>
            <person name="Cecchin M."/>
            <person name="Marcolungo L."/>
            <person name="Rossato M."/>
            <person name="Girolomoni L."/>
            <person name="Cosentino E."/>
            <person name="Cuine S."/>
            <person name="Li-Beisson Y."/>
            <person name="Delledonne M."/>
            <person name="Ballottari M."/>
        </authorList>
    </citation>
    <scope>NUCLEOTIDE SEQUENCE</scope>
    <source>
        <strain evidence="2">211/11P</strain>
    </source>
</reference>
<evidence type="ECO:0000313" key="2">
    <source>
        <dbReference type="EMBL" id="KAI3425366.1"/>
    </source>
</evidence>
<sequence>MPPTGVFSPGSTLTTPTTQAAATPAAWTPALLPAGRSHSSTSSVPAYLEAATLQQGSDGGAGAAHAHPHPGLVDGEQGVEHTEHAATDPAAAHHSSASSEHGSIEHAAAPLSAPGGLPAWQSPARVSAMSPPRRQACSRPLPSGHTARVAAAAVPPVVPPSVLPAGPAPRGGLQGCSLDTEVLTFETWGLESPDTIIPGLQYARQVAQLFVDGRRRSSGALAASMAAAAAAAAGQPGLNSSGSGGVNGSGGMAGPSRLSQVGPGPAASGGAGAGGSSSAAQQQQAPPWRPPNTNHS</sequence>
<proteinExistence type="predicted"/>
<dbReference type="EMBL" id="SIDB01000012">
    <property type="protein sequence ID" value="KAI3425366.1"/>
    <property type="molecule type" value="Genomic_DNA"/>
</dbReference>
<accession>A0A9D4TH64</accession>
<feature type="region of interest" description="Disordered" evidence="1">
    <location>
        <begin position="234"/>
        <end position="296"/>
    </location>
</feature>
<gene>
    <name evidence="2" type="ORF">D9Q98_009130</name>
</gene>
<feature type="compositionally biased region" description="Low complexity" evidence="1">
    <location>
        <begin position="87"/>
        <end position="119"/>
    </location>
</feature>
<comment type="caution">
    <text evidence="2">The sequence shown here is derived from an EMBL/GenBank/DDBJ whole genome shotgun (WGS) entry which is preliminary data.</text>
</comment>
<feature type="compositionally biased region" description="Gly residues" evidence="1">
    <location>
        <begin position="242"/>
        <end position="253"/>
    </location>
</feature>
<keyword evidence="3" id="KW-1185">Reference proteome</keyword>
<feature type="region of interest" description="Disordered" evidence="1">
    <location>
        <begin position="56"/>
        <end position="144"/>
    </location>
</feature>
<evidence type="ECO:0000313" key="3">
    <source>
        <dbReference type="Proteomes" id="UP001055712"/>
    </source>
</evidence>
<dbReference type="AlphaFoldDB" id="A0A9D4TH64"/>
<feature type="compositionally biased region" description="Low complexity" evidence="1">
    <location>
        <begin position="276"/>
        <end position="286"/>
    </location>
</feature>
<name>A0A9D4TH64_CHLVU</name>
<evidence type="ECO:0000256" key="1">
    <source>
        <dbReference type="SAM" id="MobiDB-lite"/>
    </source>
</evidence>
<protein>
    <submittedName>
        <fullName evidence="2">Uncharacterized protein</fullName>
    </submittedName>
</protein>
<organism evidence="2 3">
    <name type="scientific">Chlorella vulgaris</name>
    <name type="common">Green alga</name>
    <dbReference type="NCBI Taxonomy" id="3077"/>
    <lineage>
        <taxon>Eukaryota</taxon>
        <taxon>Viridiplantae</taxon>
        <taxon>Chlorophyta</taxon>
        <taxon>core chlorophytes</taxon>
        <taxon>Trebouxiophyceae</taxon>
        <taxon>Chlorellales</taxon>
        <taxon>Chlorellaceae</taxon>
        <taxon>Chlorella clade</taxon>
        <taxon>Chlorella</taxon>
    </lineage>
</organism>